<dbReference type="AlphaFoldDB" id="A0A165DHL2"/>
<keyword evidence="2" id="KW-1185">Reference proteome</keyword>
<dbReference type="Proteomes" id="UP000076871">
    <property type="component" value="Unassembled WGS sequence"/>
</dbReference>
<organism evidence="1 2">
    <name type="scientific">Laetiporus sulphureus 93-53</name>
    <dbReference type="NCBI Taxonomy" id="1314785"/>
    <lineage>
        <taxon>Eukaryota</taxon>
        <taxon>Fungi</taxon>
        <taxon>Dikarya</taxon>
        <taxon>Basidiomycota</taxon>
        <taxon>Agaricomycotina</taxon>
        <taxon>Agaricomycetes</taxon>
        <taxon>Polyporales</taxon>
        <taxon>Laetiporus</taxon>
    </lineage>
</organism>
<dbReference type="GeneID" id="63831549"/>
<name>A0A165DHL2_9APHY</name>
<reference evidence="1 2" key="1">
    <citation type="journal article" date="2016" name="Mol. Biol. Evol.">
        <title>Comparative Genomics of Early-Diverging Mushroom-Forming Fungi Provides Insights into the Origins of Lignocellulose Decay Capabilities.</title>
        <authorList>
            <person name="Nagy L.G."/>
            <person name="Riley R."/>
            <person name="Tritt A."/>
            <person name="Adam C."/>
            <person name="Daum C."/>
            <person name="Floudas D."/>
            <person name="Sun H."/>
            <person name="Yadav J.S."/>
            <person name="Pangilinan J."/>
            <person name="Larsson K.H."/>
            <person name="Matsuura K."/>
            <person name="Barry K."/>
            <person name="Labutti K."/>
            <person name="Kuo R."/>
            <person name="Ohm R.A."/>
            <person name="Bhattacharya S.S."/>
            <person name="Shirouzu T."/>
            <person name="Yoshinaga Y."/>
            <person name="Martin F.M."/>
            <person name="Grigoriev I.V."/>
            <person name="Hibbett D.S."/>
        </authorList>
    </citation>
    <scope>NUCLEOTIDE SEQUENCE [LARGE SCALE GENOMIC DNA]</scope>
    <source>
        <strain evidence="1 2">93-53</strain>
    </source>
</reference>
<gene>
    <name evidence="1" type="ORF">LAESUDRAFT_813790</name>
</gene>
<sequence length="283" mass="31786">MSHEPGPKVISIARPPTWSKVKCEMQLPGHKHPSDLERPLDIANQWNHIGEIGAAFIPEVLAEATYGSSLHRPFIITSGRKGRHVDLACFNMYDVLLTPESLQSVNEVSLRRLCTLTIQVFLPKIVHSGLAERKPSVLVHDRFLIRRTGAQDDKWYAEVVHRPLTGSNLKEFSIINVKDVFAIAELIVLKCFPVVVFTAVWVERDADDGPGHDYWTATTSITSWGGDIPQVGPVIRSGIARDMGFGLSYRQIVLMDSMVIYDLNYLRVITYVVSFPTFLDIYA</sequence>
<protein>
    <submittedName>
        <fullName evidence="1">Uncharacterized protein</fullName>
    </submittedName>
</protein>
<dbReference type="RefSeq" id="XP_040762636.1">
    <property type="nucleotide sequence ID" value="XM_040914522.1"/>
</dbReference>
<dbReference type="InParanoid" id="A0A165DHL2"/>
<accession>A0A165DHL2</accession>
<evidence type="ECO:0000313" key="1">
    <source>
        <dbReference type="EMBL" id="KZT04896.1"/>
    </source>
</evidence>
<dbReference type="EMBL" id="KV427633">
    <property type="protein sequence ID" value="KZT04896.1"/>
    <property type="molecule type" value="Genomic_DNA"/>
</dbReference>
<proteinExistence type="predicted"/>
<evidence type="ECO:0000313" key="2">
    <source>
        <dbReference type="Proteomes" id="UP000076871"/>
    </source>
</evidence>